<keyword evidence="9" id="KW-1133">Transmembrane helix</keyword>
<dbReference type="SMART" id="SM00714">
    <property type="entry name" value="LITAF"/>
    <property type="match status" value="1"/>
</dbReference>
<feature type="non-terminal residue" evidence="11">
    <location>
        <position position="1"/>
    </location>
</feature>
<evidence type="ECO:0000256" key="3">
    <source>
        <dbReference type="ARBA" id="ARBA00004630"/>
    </source>
</evidence>
<sequence>NCKSGGPYKIDTRNRMIRKHGTMVAKKSSPAPFPSPLSSRPSAPPTPPIHTAVVFDIFTLRSRKNVSGLSSQPRMRLTKISSRPQPPSSVYTNTAISCGLAHPHPRLHTPPTILLSRIREPPVFQSPLKPSRHHSEQQVLREFRPDERSTISPQVSYLPAPLPPGLQTCGISDNVFSYTVQQHGYQYYEQQTQIIHPVNHVVVVQQLPTEAPGQMLCPRCQTTVLSQTEYKNGMLTWLICGILGFFLCWFCCFIPFFVDACKDVEHTCPVCRTVLHVHKRR</sequence>
<evidence type="ECO:0000256" key="8">
    <source>
        <dbReference type="SAM" id="MobiDB-lite"/>
    </source>
</evidence>
<keyword evidence="9" id="KW-0812">Transmembrane</keyword>
<evidence type="ECO:0000259" key="10">
    <source>
        <dbReference type="PROSITE" id="PS51837"/>
    </source>
</evidence>
<feature type="region of interest" description="Disordered" evidence="8">
    <location>
        <begin position="19"/>
        <end position="47"/>
    </location>
</feature>
<evidence type="ECO:0000256" key="1">
    <source>
        <dbReference type="ARBA" id="ARBA00004125"/>
    </source>
</evidence>
<protein>
    <recommendedName>
        <fullName evidence="10">LITAF domain-containing protein</fullName>
    </recommendedName>
</protein>
<evidence type="ECO:0000256" key="5">
    <source>
        <dbReference type="ARBA" id="ARBA00022723"/>
    </source>
</evidence>
<keyword evidence="12" id="KW-1185">Reference proteome</keyword>
<comment type="caution">
    <text evidence="11">The sequence shown here is derived from an EMBL/GenBank/DDBJ whole genome shotgun (WGS) entry which is preliminary data.</text>
</comment>
<dbReference type="InterPro" id="IPR037519">
    <property type="entry name" value="LITAF_fam"/>
</dbReference>
<dbReference type="GO" id="GO:0008270">
    <property type="term" value="F:zinc ion binding"/>
    <property type="evidence" value="ECO:0007669"/>
    <property type="project" value="TreeGrafter"/>
</dbReference>
<organism evidence="11 12">
    <name type="scientific">Pleuronectes platessa</name>
    <name type="common">European plaice</name>
    <dbReference type="NCBI Taxonomy" id="8262"/>
    <lineage>
        <taxon>Eukaryota</taxon>
        <taxon>Metazoa</taxon>
        <taxon>Chordata</taxon>
        <taxon>Craniata</taxon>
        <taxon>Vertebrata</taxon>
        <taxon>Euteleostomi</taxon>
        <taxon>Actinopterygii</taxon>
        <taxon>Neopterygii</taxon>
        <taxon>Teleostei</taxon>
        <taxon>Neoteleostei</taxon>
        <taxon>Acanthomorphata</taxon>
        <taxon>Carangaria</taxon>
        <taxon>Pleuronectiformes</taxon>
        <taxon>Pleuronectoidei</taxon>
        <taxon>Pleuronectidae</taxon>
        <taxon>Pleuronectes</taxon>
    </lineage>
</organism>
<dbReference type="PANTHER" id="PTHR23292">
    <property type="entry name" value="LIPOPOLYSACCHARIDE-INDUCED TUMOR NECROSIS FACTOR-ALPHA FACTOR"/>
    <property type="match status" value="1"/>
</dbReference>
<keyword evidence="6" id="KW-0862">Zinc</keyword>
<dbReference type="PROSITE" id="PS51837">
    <property type="entry name" value="LITAF"/>
    <property type="match status" value="1"/>
</dbReference>
<dbReference type="Pfam" id="PF10601">
    <property type="entry name" value="zf-LITAF-like"/>
    <property type="match status" value="1"/>
</dbReference>
<dbReference type="GO" id="GO:0098560">
    <property type="term" value="C:cytoplasmic side of late endosome membrane"/>
    <property type="evidence" value="ECO:0007669"/>
    <property type="project" value="TreeGrafter"/>
</dbReference>
<evidence type="ECO:0000313" key="11">
    <source>
        <dbReference type="EMBL" id="CAB1428218.1"/>
    </source>
</evidence>
<evidence type="ECO:0000256" key="7">
    <source>
        <dbReference type="ARBA" id="ARBA00023136"/>
    </source>
</evidence>
<evidence type="ECO:0000256" key="4">
    <source>
        <dbReference type="ARBA" id="ARBA00005975"/>
    </source>
</evidence>
<comment type="subcellular location">
    <subcellularLocation>
        <location evidence="1">Endosome membrane</location>
        <topology evidence="1">Peripheral membrane protein</topology>
        <orientation evidence="1">Cytoplasmic side</orientation>
    </subcellularLocation>
    <subcellularLocation>
        <location evidence="2">Late endosome membrane</location>
    </subcellularLocation>
    <subcellularLocation>
        <location evidence="3">Lysosome membrane</location>
        <topology evidence="3">Peripheral membrane protein</topology>
        <orientation evidence="3">Cytoplasmic side</orientation>
    </subcellularLocation>
</comment>
<reference evidence="11" key="1">
    <citation type="submission" date="2020-03" db="EMBL/GenBank/DDBJ databases">
        <authorList>
            <person name="Weist P."/>
        </authorList>
    </citation>
    <scope>NUCLEOTIDE SEQUENCE</scope>
</reference>
<dbReference type="AlphaFoldDB" id="A0A9N7UDS9"/>
<keyword evidence="7 9" id="KW-0472">Membrane</keyword>
<dbReference type="EMBL" id="CADEAL010001033">
    <property type="protein sequence ID" value="CAB1428218.1"/>
    <property type="molecule type" value="Genomic_DNA"/>
</dbReference>
<accession>A0A9N7UDS9</accession>
<name>A0A9N7UDS9_PLEPL</name>
<feature type="transmembrane region" description="Helical" evidence="9">
    <location>
        <begin position="235"/>
        <end position="258"/>
    </location>
</feature>
<dbReference type="InterPro" id="IPR006629">
    <property type="entry name" value="LITAF"/>
</dbReference>
<feature type="domain" description="LITAF" evidence="10">
    <location>
        <begin position="198"/>
        <end position="280"/>
    </location>
</feature>
<dbReference type="GO" id="GO:0005634">
    <property type="term" value="C:nucleus"/>
    <property type="evidence" value="ECO:0007669"/>
    <property type="project" value="TreeGrafter"/>
</dbReference>
<evidence type="ECO:0000256" key="6">
    <source>
        <dbReference type="ARBA" id="ARBA00022833"/>
    </source>
</evidence>
<evidence type="ECO:0000313" key="12">
    <source>
        <dbReference type="Proteomes" id="UP001153269"/>
    </source>
</evidence>
<evidence type="ECO:0000256" key="9">
    <source>
        <dbReference type="SAM" id="Phobius"/>
    </source>
</evidence>
<keyword evidence="5" id="KW-0479">Metal-binding</keyword>
<proteinExistence type="inferred from homology"/>
<gene>
    <name evidence="11" type="ORF">PLEPLA_LOCUS16184</name>
</gene>
<dbReference type="Proteomes" id="UP001153269">
    <property type="component" value="Unassembled WGS sequence"/>
</dbReference>
<feature type="region of interest" description="Disordered" evidence="8">
    <location>
        <begin position="69"/>
        <end position="89"/>
    </location>
</feature>
<evidence type="ECO:0000256" key="2">
    <source>
        <dbReference type="ARBA" id="ARBA00004414"/>
    </source>
</evidence>
<comment type="similarity">
    <text evidence="4">Belongs to the CDIP1/LITAF family.</text>
</comment>
<dbReference type="PANTHER" id="PTHR23292:SF45">
    <property type="entry name" value="LIPOPOLYSACCHARIDE-INDUCED TUMOR NECROSIS FACTOR-ALPHA FACTOR HOMOLOG"/>
    <property type="match status" value="1"/>
</dbReference>
<dbReference type="GO" id="GO:0098574">
    <property type="term" value="C:cytoplasmic side of lysosomal membrane"/>
    <property type="evidence" value="ECO:0007669"/>
    <property type="project" value="TreeGrafter"/>
</dbReference>